<dbReference type="Proteomes" id="UP001203423">
    <property type="component" value="Unassembled WGS sequence"/>
</dbReference>
<feature type="transmembrane region" description="Helical" evidence="2">
    <location>
        <begin position="92"/>
        <end position="111"/>
    </location>
</feature>
<comment type="caution">
    <text evidence="3">The sequence shown here is derived from an EMBL/GenBank/DDBJ whole genome shotgun (WGS) entry which is preliminary data.</text>
</comment>
<keyword evidence="2" id="KW-0812">Transmembrane</keyword>
<accession>A0ABT0LA92</accession>
<name>A0ABT0LA92_9GAMM</name>
<feature type="region of interest" description="Disordered" evidence="1">
    <location>
        <begin position="166"/>
        <end position="186"/>
    </location>
</feature>
<dbReference type="EMBL" id="JAKIKS010000027">
    <property type="protein sequence ID" value="MCL1124637.1"/>
    <property type="molecule type" value="Genomic_DNA"/>
</dbReference>
<keyword evidence="4" id="KW-1185">Reference proteome</keyword>
<sequence length="448" mass="49116">MQFISLWCVKGCDNGLRSAVITGVIYFIVLLISFLLGPTAWLYFVGLLLAPILLFSNRRRLRDADHPGQWSWLSLLPFVGVIATLVNISNEVLLLIFVMLAVCIAVYFSSLKADRKRVYLQGYNGPEIKMQRGNSGLSQNNNGKTRVEPTLSADLHSSAQTEEVIQSELTSESVAETETSITANDKRLDEHVAVSSKDSDLESGEALAASTREHESVLQVLHAREPHIRESYISTQEKESDKTAFQAGNKRFSADGSMAKTLTVVIDKMMKISIKAVKLIKQRVQHRDRKVLIGGGIGVITFVLLVIFQFTGHSDNIAPSTATVLPEQPIVRHEAKLPDGFSLVFEDSILIMRWLGETQAPQTLWSLASAKGDQSCSVLTFNNGAKYRPLSVAVLADTAIEARFSPLDNAGIITDVAKRGSVSLCGYKFSLKGSLAVLGKNPVFGDYL</sequence>
<proteinExistence type="predicted"/>
<keyword evidence="2" id="KW-0472">Membrane</keyword>
<gene>
    <name evidence="3" type="ORF">L2764_09140</name>
</gene>
<evidence type="ECO:0000256" key="1">
    <source>
        <dbReference type="SAM" id="MobiDB-lite"/>
    </source>
</evidence>
<evidence type="ECO:0008006" key="5">
    <source>
        <dbReference type="Google" id="ProtNLM"/>
    </source>
</evidence>
<organism evidence="3 4">
    <name type="scientific">Shewanella surugensis</name>
    <dbReference type="NCBI Taxonomy" id="212020"/>
    <lineage>
        <taxon>Bacteria</taxon>
        <taxon>Pseudomonadati</taxon>
        <taxon>Pseudomonadota</taxon>
        <taxon>Gammaproteobacteria</taxon>
        <taxon>Alteromonadales</taxon>
        <taxon>Shewanellaceae</taxon>
        <taxon>Shewanella</taxon>
    </lineage>
</organism>
<evidence type="ECO:0000313" key="3">
    <source>
        <dbReference type="EMBL" id="MCL1124637.1"/>
    </source>
</evidence>
<keyword evidence="2" id="KW-1133">Transmembrane helix</keyword>
<dbReference type="RefSeq" id="WP_248939914.1">
    <property type="nucleotide sequence ID" value="NZ_JAKIKS010000027.1"/>
</dbReference>
<reference evidence="3 4" key="1">
    <citation type="submission" date="2022-01" db="EMBL/GenBank/DDBJ databases">
        <title>Whole genome-based taxonomy of the Shewanellaceae.</title>
        <authorList>
            <person name="Martin-Rodriguez A.J."/>
        </authorList>
    </citation>
    <scope>NUCLEOTIDE SEQUENCE [LARGE SCALE GENOMIC DNA]</scope>
    <source>
        <strain evidence="3 4">DSM 17177</strain>
    </source>
</reference>
<evidence type="ECO:0000256" key="2">
    <source>
        <dbReference type="SAM" id="Phobius"/>
    </source>
</evidence>
<feature type="compositionally biased region" description="Polar residues" evidence="1">
    <location>
        <begin position="166"/>
        <end position="183"/>
    </location>
</feature>
<evidence type="ECO:0000313" key="4">
    <source>
        <dbReference type="Proteomes" id="UP001203423"/>
    </source>
</evidence>
<feature type="transmembrane region" description="Helical" evidence="2">
    <location>
        <begin position="40"/>
        <end position="57"/>
    </location>
</feature>
<feature type="transmembrane region" description="Helical" evidence="2">
    <location>
        <begin position="291"/>
        <end position="310"/>
    </location>
</feature>
<feature type="transmembrane region" description="Helical" evidence="2">
    <location>
        <begin position="15"/>
        <end position="34"/>
    </location>
</feature>
<feature type="transmembrane region" description="Helical" evidence="2">
    <location>
        <begin position="69"/>
        <end position="86"/>
    </location>
</feature>
<protein>
    <recommendedName>
        <fullName evidence="5">DUF805 domain-containing protein</fullName>
    </recommendedName>
</protein>